<gene>
    <name evidence="1" type="ORF">EYZ11_012929</name>
</gene>
<protein>
    <submittedName>
        <fullName evidence="1">Uncharacterized protein</fullName>
    </submittedName>
</protein>
<dbReference type="Proteomes" id="UP000308092">
    <property type="component" value="Unassembled WGS sequence"/>
</dbReference>
<evidence type="ECO:0000313" key="1">
    <source>
        <dbReference type="EMBL" id="THC87623.1"/>
    </source>
</evidence>
<dbReference type="EMBL" id="SOSA01001106">
    <property type="protein sequence ID" value="THC87623.1"/>
    <property type="molecule type" value="Genomic_DNA"/>
</dbReference>
<reference evidence="1 2" key="1">
    <citation type="submission" date="2019-03" db="EMBL/GenBank/DDBJ databases">
        <title>The genome sequence of a newly discovered highly antifungal drug resistant Aspergillus species, Aspergillus tanneri NIH 1004.</title>
        <authorList>
            <person name="Mounaud S."/>
            <person name="Singh I."/>
            <person name="Joardar V."/>
            <person name="Pakala S."/>
            <person name="Pakala S."/>
            <person name="Venepally P."/>
            <person name="Hoover J."/>
            <person name="Nierman W."/>
            <person name="Chung J."/>
            <person name="Losada L."/>
        </authorList>
    </citation>
    <scope>NUCLEOTIDE SEQUENCE [LARGE SCALE GENOMIC DNA]</scope>
    <source>
        <strain evidence="1 2">NIH1004</strain>
    </source>
</reference>
<evidence type="ECO:0000313" key="2">
    <source>
        <dbReference type="Proteomes" id="UP000308092"/>
    </source>
</evidence>
<keyword evidence="2" id="KW-1185">Reference proteome</keyword>
<proteinExistence type="predicted"/>
<organism evidence="1 2">
    <name type="scientific">Aspergillus tanneri</name>
    <dbReference type="NCBI Taxonomy" id="1220188"/>
    <lineage>
        <taxon>Eukaryota</taxon>
        <taxon>Fungi</taxon>
        <taxon>Dikarya</taxon>
        <taxon>Ascomycota</taxon>
        <taxon>Pezizomycotina</taxon>
        <taxon>Eurotiomycetes</taxon>
        <taxon>Eurotiomycetidae</taxon>
        <taxon>Eurotiales</taxon>
        <taxon>Aspergillaceae</taxon>
        <taxon>Aspergillus</taxon>
        <taxon>Aspergillus subgen. Circumdati</taxon>
    </lineage>
</organism>
<dbReference type="AlphaFoldDB" id="A0A4S3IZ01"/>
<dbReference type="VEuPathDB" id="FungiDB:EYZ11_012929"/>
<sequence length="137" mass="16093">MRSSGNSESTFKNRRPEFLEELNNTEYIFVYTSLRENRDLPIPTWHEWYLLEKKEEVITELLWQDQAAQNLLEVPPCLTTGFNLIRGKDEHDENINIYLERFRKQHWARIVTVLTNAAGEVLKGAIAKFNNPETLVS</sequence>
<comment type="caution">
    <text evidence="1">The sequence shown here is derived from an EMBL/GenBank/DDBJ whole genome shotgun (WGS) entry which is preliminary data.</text>
</comment>
<name>A0A4S3IZ01_9EURO</name>
<accession>A0A4S3IZ01</accession>